<evidence type="ECO:0000313" key="3">
    <source>
        <dbReference type="Proteomes" id="UP001601059"/>
    </source>
</evidence>
<evidence type="ECO:0000313" key="2">
    <source>
        <dbReference type="EMBL" id="MFE8699810.1"/>
    </source>
</evidence>
<keyword evidence="1" id="KW-0472">Membrane</keyword>
<sequence length="68" mass="7842">MSFWIPLTVSFGMMILLYTIGFIADLDFLIIKISSSYTEISLFPIFVGVLLGFITERIIKYKLKKSEQ</sequence>
<reference evidence="2 3" key="1">
    <citation type="submission" date="2024-08" db="EMBL/GenBank/DDBJ databases">
        <title>Two novel Cytobacillus novel species.</title>
        <authorList>
            <person name="Liu G."/>
        </authorList>
    </citation>
    <scope>NUCLEOTIDE SEQUENCE [LARGE SCALE GENOMIC DNA]</scope>
    <source>
        <strain evidence="2 3">FJAT-54145</strain>
    </source>
</reference>
<feature type="transmembrane region" description="Helical" evidence="1">
    <location>
        <begin position="37"/>
        <end position="55"/>
    </location>
</feature>
<name>A0ABW6KA44_9BACI</name>
<keyword evidence="1" id="KW-0812">Transmembrane</keyword>
<organism evidence="2 3">
    <name type="scientific">Cytobacillus spartinae</name>
    <dbReference type="NCBI Taxonomy" id="3299023"/>
    <lineage>
        <taxon>Bacteria</taxon>
        <taxon>Bacillati</taxon>
        <taxon>Bacillota</taxon>
        <taxon>Bacilli</taxon>
        <taxon>Bacillales</taxon>
        <taxon>Bacillaceae</taxon>
        <taxon>Cytobacillus</taxon>
    </lineage>
</organism>
<protein>
    <submittedName>
        <fullName evidence="2">ATPase</fullName>
    </submittedName>
</protein>
<keyword evidence="3" id="KW-1185">Reference proteome</keyword>
<proteinExistence type="predicted"/>
<dbReference type="Proteomes" id="UP001601059">
    <property type="component" value="Unassembled WGS sequence"/>
</dbReference>
<accession>A0ABW6KA44</accession>
<comment type="caution">
    <text evidence="2">The sequence shown here is derived from an EMBL/GenBank/DDBJ whole genome shotgun (WGS) entry which is preliminary data.</text>
</comment>
<feature type="transmembrane region" description="Helical" evidence="1">
    <location>
        <begin position="7"/>
        <end position="31"/>
    </location>
</feature>
<keyword evidence="1" id="KW-1133">Transmembrane helix</keyword>
<gene>
    <name evidence="2" type="ORF">ACFYKX_04150</name>
</gene>
<dbReference type="EMBL" id="JBIACK010000001">
    <property type="protein sequence ID" value="MFE8699810.1"/>
    <property type="molecule type" value="Genomic_DNA"/>
</dbReference>
<dbReference type="RefSeq" id="WP_389358320.1">
    <property type="nucleotide sequence ID" value="NZ_JBIACK010000001.1"/>
</dbReference>
<evidence type="ECO:0000256" key="1">
    <source>
        <dbReference type="SAM" id="Phobius"/>
    </source>
</evidence>